<dbReference type="EMBL" id="CP096658">
    <property type="protein sequence ID" value="UPW01859.1"/>
    <property type="molecule type" value="Genomic_DNA"/>
</dbReference>
<sequence length="244" mass="26922">MSDDSSDVPIADIRRKLKRLKRNGCNLLVTGNVREEASHRTTRKLLGAPEVTRTRLLALTDHDREDAPVLLPGDVRATDERVRFLQYDSGTRTASVATPAASARSATDAVASETDSSAFDTDSSSVARDLDDFQSALCNAITTAKISESGFDPAELRISVFTLSYLVNRHDPTAVDRFVSAVGDHVRGVGGMAHYHLPVADDSKPVRRLSSLFDARIELREKHGRPEQRWHFPDDDVRTVWVGL</sequence>
<dbReference type="AlphaFoldDB" id="A0A8U0IPC5"/>
<proteinExistence type="predicted"/>
<dbReference type="RefSeq" id="WP_248656246.1">
    <property type="nucleotide sequence ID" value="NZ_CP096658.1"/>
</dbReference>
<keyword evidence="2" id="KW-1185">Reference proteome</keyword>
<dbReference type="InterPro" id="IPR055927">
    <property type="entry name" value="DUF7504"/>
</dbReference>
<name>A0A8U0IPC5_9EURY</name>
<accession>A0A8U0IPC5</accession>
<organism evidence="1 2">
    <name type="scientific">Halorussus gelatinilyticus</name>
    <dbReference type="NCBI Taxonomy" id="2937524"/>
    <lineage>
        <taxon>Archaea</taxon>
        <taxon>Methanobacteriati</taxon>
        <taxon>Methanobacteriota</taxon>
        <taxon>Stenosarchaea group</taxon>
        <taxon>Halobacteria</taxon>
        <taxon>Halobacteriales</taxon>
        <taxon>Haladaptataceae</taxon>
        <taxon>Halorussus</taxon>
    </lineage>
</organism>
<reference evidence="1" key="1">
    <citation type="submission" date="2022-04" db="EMBL/GenBank/DDBJ databases">
        <title>Diverse halophilic archaea isolated from saline environments.</title>
        <authorList>
            <person name="Cui H.-L."/>
        </authorList>
    </citation>
    <scope>NUCLEOTIDE SEQUENCE</scope>
    <source>
        <strain evidence="1">XZYJT40</strain>
    </source>
</reference>
<evidence type="ECO:0000313" key="1">
    <source>
        <dbReference type="EMBL" id="UPW01859.1"/>
    </source>
</evidence>
<gene>
    <name evidence="1" type="ORF">M0R88_07130</name>
</gene>
<dbReference type="KEGG" id="haxz:M0R88_07130"/>
<evidence type="ECO:0000313" key="2">
    <source>
        <dbReference type="Proteomes" id="UP000830434"/>
    </source>
</evidence>
<dbReference type="Proteomes" id="UP000830434">
    <property type="component" value="Chromosome"/>
</dbReference>
<dbReference type="GeneID" id="72189615"/>
<protein>
    <submittedName>
        <fullName evidence="1">Uncharacterized protein</fullName>
    </submittedName>
</protein>
<dbReference type="Pfam" id="PF24336">
    <property type="entry name" value="DUF7504"/>
    <property type="match status" value="1"/>
</dbReference>